<sequence>MIQYDKIALITPDKKDELLEDLKRRTGLNINKIEIGNIDFLKDSAIIKVYYEPLTDEVNTAESIFKMPKENE</sequence>
<comment type="caution">
    <text evidence="1">The sequence shown here is derived from an EMBL/GenBank/DDBJ whole genome shotgun (WGS) entry which is preliminary data.</text>
</comment>
<proteinExistence type="predicted"/>
<evidence type="ECO:0000313" key="1">
    <source>
        <dbReference type="EMBL" id="MPN04893.1"/>
    </source>
</evidence>
<dbReference type="EMBL" id="VSSQ01050815">
    <property type="protein sequence ID" value="MPN04893.1"/>
    <property type="molecule type" value="Genomic_DNA"/>
</dbReference>
<dbReference type="AlphaFoldDB" id="A0A645EWL8"/>
<organism evidence="1">
    <name type="scientific">bioreactor metagenome</name>
    <dbReference type="NCBI Taxonomy" id="1076179"/>
    <lineage>
        <taxon>unclassified sequences</taxon>
        <taxon>metagenomes</taxon>
        <taxon>ecological metagenomes</taxon>
    </lineage>
</organism>
<dbReference type="Pfam" id="PF16316">
    <property type="entry name" value="DUF4956"/>
    <property type="match status" value="1"/>
</dbReference>
<gene>
    <name evidence="1" type="ORF">SDC9_152141</name>
</gene>
<name>A0A645EWL8_9ZZZZ</name>
<accession>A0A645EWL8</accession>
<reference evidence="1" key="1">
    <citation type="submission" date="2019-08" db="EMBL/GenBank/DDBJ databases">
        <authorList>
            <person name="Kucharzyk K."/>
            <person name="Murdoch R.W."/>
            <person name="Higgins S."/>
            <person name="Loffler F."/>
        </authorList>
    </citation>
    <scope>NUCLEOTIDE SEQUENCE</scope>
</reference>
<protein>
    <submittedName>
        <fullName evidence="1">Uncharacterized protein</fullName>
    </submittedName>
</protein>
<dbReference type="InterPro" id="IPR032531">
    <property type="entry name" value="DUF4956"/>
</dbReference>